<evidence type="ECO:0000256" key="5">
    <source>
        <dbReference type="PROSITE-ProRule" id="PRU00076"/>
    </source>
</evidence>
<dbReference type="Gene3D" id="2.10.25.10">
    <property type="entry name" value="Laminin"/>
    <property type="match status" value="1"/>
</dbReference>
<dbReference type="OrthoDB" id="10046852at2759"/>
<dbReference type="PROSITE" id="PS50026">
    <property type="entry name" value="EGF_3"/>
    <property type="match status" value="1"/>
</dbReference>
<dbReference type="InterPro" id="IPR000742">
    <property type="entry name" value="EGF"/>
</dbReference>
<sequence length="301" mass="34299">MVCESFKVKVSLLLQSFLIFNNFKHVQFHESGFIKLPFFKFDGDIIQAIAVPNVFHCCWRCDRLPACLSLNIADRPDEDGLYECQLLTTCTANKYSGLIKTSKDYHHYTRLTEVCMDNKCLNGGTCEAVEYGDFQCRCPEGFKGKLCAVKTYKWHKTNTSPVCFGAKTSSFGRFYINQSGSVKGIKLVYVKGYVAAGNRIDARSKWGSGNDKQLYTIITNSSNQRILPQDEFITNYNILSYLLPYSNYNSEELIFKNFTSPMVVTAGQEYRIWYGEDLTNYGEYDNEGTTCAEVYVLALFD</sequence>
<feature type="disulfide bond" evidence="5">
    <location>
        <begin position="138"/>
        <end position="147"/>
    </location>
</feature>
<dbReference type="GeneID" id="116308398"/>
<evidence type="ECO:0000256" key="1">
    <source>
        <dbReference type="ARBA" id="ARBA00006373"/>
    </source>
</evidence>
<comment type="caution">
    <text evidence="5">Lacks conserved residue(s) required for the propagation of feature annotation.</text>
</comment>
<dbReference type="KEGG" id="aten:116308398"/>
<keyword evidence="3" id="KW-0677">Repeat</keyword>
<evidence type="ECO:0000256" key="3">
    <source>
        <dbReference type="ARBA" id="ARBA00022737"/>
    </source>
</evidence>
<dbReference type="PROSITE" id="PS01186">
    <property type="entry name" value="EGF_2"/>
    <property type="match status" value="1"/>
</dbReference>
<evidence type="ECO:0000313" key="7">
    <source>
        <dbReference type="Proteomes" id="UP000515163"/>
    </source>
</evidence>
<dbReference type="AlphaFoldDB" id="A0A6P8JA96"/>
<evidence type="ECO:0000313" key="9">
    <source>
        <dbReference type="RefSeq" id="XP_031574668.1"/>
    </source>
</evidence>
<dbReference type="SMART" id="SM00181">
    <property type="entry name" value="EGF"/>
    <property type="match status" value="1"/>
</dbReference>
<organism evidence="7 9">
    <name type="scientific">Actinia tenebrosa</name>
    <name type="common">Australian red waratah sea anemone</name>
    <dbReference type="NCBI Taxonomy" id="6105"/>
    <lineage>
        <taxon>Eukaryota</taxon>
        <taxon>Metazoa</taxon>
        <taxon>Cnidaria</taxon>
        <taxon>Anthozoa</taxon>
        <taxon>Hexacorallia</taxon>
        <taxon>Actiniaria</taxon>
        <taxon>Actiniidae</taxon>
        <taxon>Actinia</taxon>
    </lineage>
</organism>
<evidence type="ECO:0000256" key="4">
    <source>
        <dbReference type="ARBA" id="ARBA00023157"/>
    </source>
</evidence>
<keyword evidence="4 5" id="KW-1015">Disulfide bond</keyword>
<dbReference type="RefSeq" id="XP_031574668.1">
    <property type="nucleotide sequence ID" value="XM_031718808.1"/>
</dbReference>
<dbReference type="Proteomes" id="UP000515163">
    <property type="component" value="Unplaced"/>
</dbReference>
<dbReference type="SUPFAM" id="SSF57196">
    <property type="entry name" value="EGF/Laminin"/>
    <property type="match status" value="1"/>
</dbReference>
<dbReference type="PROSITE" id="PS00022">
    <property type="entry name" value="EGF_1"/>
    <property type="match status" value="1"/>
</dbReference>
<keyword evidence="7" id="KW-1185">Reference proteome</keyword>
<evidence type="ECO:0000259" key="6">
    <source>
        <dbReference type="PROSITE" id="PS50026"/>
    </source>
</evidence>
<proteinExistence type="inferred from homology"/>
<dbReference type="CDD" id="cd00054">
    <property type="entry name" value="EGF_CA"/>
    <property type="match status" value="1"/>
</dbReference>
<dbReference type="Pfam" id="PF00008">
    <property type="entry name" value="EGF"/>
    <property type="match status" value="1"/>
</dbReference>
<name>A0A6P8JA96_ACTTE</name>
<reference evidence="8 9" key="1">
    <citation type="submission" date="2025-04" db="UniProtKB">
        <authorList>
            <consortium name="RefSeq"/>
        </authorList>
    </citation>
    <scope>IDENTIFICATION</scope>
    <source>
        <tissue evidence="8 9">Tentacle</tissue>
    </source>
</reference>
<dbReference type="RefSeq" id="XP_031574667.1">
    <property type="nucleotide sequence ID" value="XM_031718807.1"/>
</dbReference>
<keyword evidence="2 5" id="KW-0245">EGF-like domain</keyword>
<gene>
    <name evidence="8 9" type="primary">LOC116308398</name>
</gene>
<protein>
    <submittedName>
        <fullName evidence="8 9">Uncharacterized protein LOC116308398</fullName>
    </submittedName>
</protein>
<dbReference type="FunFam" id="2.10.25.10:FF:000095">
    <property type="entry name" value="Notch, isoform B"/>
    <property type="match status" value="1"/>
</dbReference>
<evidence type="ECO:0000256" key="2">
    <source>
        <dbReference type="ARBA" id="ARBA00022536"/>
    </source>
</evidence>
<feature type="domain" description="EGF-like" evidence="6">
    <location>
        <begin position="111"/>
        <end position="148"/>
    </location>
</feature>
<evidence type="ECO:0000313" key="8">
    <source>
        <dbReference type="RefSeq" id="XP_031574667.1"/>
    </source>
</evidence>
<comment type="similarity">
    <text evidence="1">Belongs to the EGF domain peptide family.</text>
</comment>
<accession>A0A6P8JA96</accession>